<name>A0A2S8SNS9_9BACT</name>
<keyword evidence="1" id="KW-0732">Signal</keyword>
<feature type="signal peptide" evidence="1">
    <location>
        <begin position="1"/>
        <end position="28"/>
    </location>
</feature>
<evidence type="ECO:0000256" key="1">
    <source>
        <dbReference type="SAM" id="SignalP"/>
    </source>
</evidence>
<accession>A0A2S8SNS9</accession>
<gene>
    <name evidence="2" type="ORF">B1R32_13413</name>
</gene>
<feature type="chain" id="PRO_5015412401" evidence="1">
    <location>
        <begin position="29"/>
        <end position="483"/>
    </location>
</feature>
<reference evidence="2 3" key="1">
    <citation type="journal article" date="2018" name="Syst. Appl. Microbiol.">
        <title>Abditibacterium utsteinense sp. nov., the first cultivated member of candidate phylum FBP, isolated from ice-free Antarctic soil samples.</title>
        <authorList>
            <person name="Tahon G."/>
            <person name="Tytgat B."/>
            <person name="Lebbe L."/>
            <person name="Carlier A."/>
            <person name="Willems A."/>
        </authorList>
    </citation>
    <scope>NUCLEOTIDE SEQUENCE [LARGE SCALE GENOMIC DNA]</scope>
    <source>
        <strain evidence="2 3">LMG 29911</strain>
    </source>
</reference>
<evidence type="ECO:0000313" key="3">
    <source>
        <dbReference type="Proteomes" id="UP000237684"/>
    </source>
</evidence>
<sequence length="483" mass="52473">MLIVPKKSLVSPALSCLFALSVTTTAYAQAVSKSNHSRKDRAATKTITTLPERQAKVFVGSSDEGGLPTAWEELANPDNYSKWNYVRTHADGFYTNFAMMDHVFAHGANPLQMSINMANAFTRKDVFYETDMNYPEAQDLRNIKSLTSGGFNIPFTSLNYGISAKRVQMLKNYQGKRECLALMGPWTLGGDVLGNAPGNAALRKNIKATDGMSADSPLRLWYNNDQSTREGLHSTVTFTNQLNKISAVMLAPPDSNDRPGYGGPSFLKSSQMMVFDLEDHHAVPAIWGVYPYGALTSLAAFPESVVNAQGDTVAPDTKTGVAYWLIKHFNTFPKVTLLGSGVVKKGAQVIQKSGSHATVSFGKAKPGNAKCTMPFVISNGFAPGIAISPVIRAIISHREGWDVQFKLRGKNVTNSVVSDGGFNFVGGARISKKNPSTLQISIHAKKGNPKPVTIQLQTMSNISNTVKKEISFTIVAKVQKRSR</sequence>
<evidence type="ECO:0000313" key="2">
    <source>
        <dbReference type="EMBL" id="PQV62455.1"/>
    </source>
</evidence>
<dbReference type="Proteomes" id="UP000237684">
    <property type="component" value="Unassembled WGS sequence"/>
</dbReference>
<keyword evidence="3" id="KW-1185">Reference proteome</keyword>
<dbReference type="AlphaFoldDB" id="A0A2S8SNS9"/>
<dbReference type="InParanoid" id="A0A2S8SNS9"/>
<dbReference type="EMBL" id="NIGF01000034">
    <property type="protein sequence ID" value="PQV62455.1"/>
    <property type="molecule type" value="Genomic_DNA"/>
</dbReference>
<proteinExistence type="predicted"/>
<comment type="caution">
    <text evidence="2">The sequence shown here is derived from an EMBL/GenBank/DDBJ whole genome shotgun (WGS) entry which is preliminary data.</text>
</comment>
<dbReference type="OrthoDB" id="2479530at2"/>
<protein>
    <submittedName>
        <fullName evidence="2">Uncharacterized protein</fullName>
    </submittedName>
</protein>
<organism evidence="2 3">
    <name type="scientific">Abditibacterium utsteinense</name>
    <dbReference type="NCBI Taxonomy" id="1960156"/>
    <lineage>
        <taxon>Bacteria</taxon>
        <taxon>Pseudomonadati</taxon>
        <taxon>Abditibacteriota</taxon>
        <taxon>Abditibacteriia</taxon>
        <taxon>Abditibacteriales</taxon>
        <taxon>Abditibacteriaceae</taxon>
        <taxon>Abditibacterium</taxon>
    </lineage>
</organism>
<dbReference type="RefSeq" id="WP_123580916.1">
    <property type="nucleotide sequence ID" value="NZ_NIGF01000034.1"/>
</dbReference>